<evidence type="ECO:0000256" key="1">
    <source>
        <dbReference type="SAM" id="Phobius"/>
    </source>
</evidence>
<evidence type="ECO:0000259" key="2">
    <source>
        <dbReference type="Pfam" id="PF00535"/>
    </source>
</evidence>
<keyword evidence="1" id="KW-1133">Transmembrane helix</keyword>
<dbReference type="Proteomes" id="UP001485226">
    <property type="component" value="Unassembled WGS sequence"/>
</dbReference>
<proteinExistence type="predicted"/>
<dbReference type="EC" id="2.4.-.-" evidence="3"/>
<gene>
    <name evidence="3" type="ORF">AAEO57_02520</name>
</gene>
<sequence>MGNLITASIVLFQSDVSEIKKNVDCILDTGGNIRLYLIDNSAGSHFSFFSVIDNRIEYIHNDINVGYGGGHNIALKKAIELGAKYHFVINPDICFKSDVIITMVEYMEINKEVGMMMPQILNEDGSIQFLPKLLPRPFDVIMRKLKWPHFYYKKFIERYEMRIAPNDIVYCTPVLSGCFNILRLESIKEVGMYDENYFMYFEDWDLSRRMFKKYKTVYYPKVSVYHGYESGASKKIGLFFTFLKSFFIYFNTWGWFIDLDRAKWNKYVLSQFSFLKQDNF</sequence>
<keyword evidence="3" id="KW-0328">Glycosyltransferase</keyword>
<name>A0ABU9IL51_9FLAO</name>
<dbReference type="Gene3D" id="3.90.550.10">
    <property type="entry name" value="Spore Coat Polysaccharide Biosynthesis Protein SpsA, Chain A"/>
    <property type="match status" value="1"/>
</dbReference>
<reference evidence="3 4" key="1">
    <citation type="submission" date="2024-04" db="EMBL/GenBank/DDBJ databases">
        <title>Flavobacterium sp. DGU38 16S ribosomal RNA gene Genome sequencing and assembly.</title>
        <authorList>
            <person name="Park S."/>
        </authorList>
    </citation>
    <scope>NUCLEOTIDE SEQUENCE [LARGE SCALE GENOMIC DNA]</scope>
    <source>
        <strain evidence="3 4">DGU38</strain>
    </source>
</reference>
<dbReference type="InterPro" id="IPR029044">
    <property type="entry name" value="Nucleotide-diphossugar_trans"/>
</dbReference>
<keyword evidence="4" id="KW-1185">Reference proteome</keyword>
<keyword evidence="3" id="KW-0808">Transferase</keyword>
<dbReference type="GO" id="GO:0016757">
    <property type="term" value="F:glycosyltransferase activity"/>
    <property type="evidence" value="ECO:0007669"/>
    <property type="project" value="UniProtKB-KW"/>
</dbReference>
<dbReference type="SUPFAM" id="SSF53448">
    <property type="entry name" value="Nucleotide-diphospho-sugar transferases"/>
    <property type="match status" value="1"/>
</dbReference>
<dbReference type="EMBL" id="JBBYHS010000002">
    <property type="protein sequence ID" value="MEL1252638.1"/>
    <property type="molecule type" value="Genomic_DNA"/>
</dbReference>
<accession>A0ABU9IL51</accession>
<keyword evidence="1" id="KW-0472">Membrane</keyword>
<dbReference type="RefSeq" id="WP_341689210.1">
    <property type="nucleotide sequence ID" value="NZ_JBBYHS010000002.1"/>
</dbReference>
<organism evidence="3 4">
    <name type="scientific">Flavobacterium calami</name>
    <dbReference type="NCBI Taxonomy" id="3139144"/>
    <lineage>
        <taxon>Bacteria</taxon>
        <taxon>Pseudomonadati</taxon>
        <taxon>Bacteroidota</taxon>
        <taxon>Flavobacteriia</taxon>
        <taxon>Flavobacteriales</taxon>
        <taxon>Flavobacteriaceae</taxon>
        <taxon>Flavobacterium</taxon>
    </lineage>
</organism>
<feature type="transmembrane region" description="Helical" evidence="1">
    <location>
        <begin position="236"/>
        <end position="257"/>
    </location>
</feature>
<dbReference type="Pfam" id="PF00535">
    <property type="entry name" value="Glycos_transf_2"/>
    <property type="match status" value="1"/>
</dbReference>
<evidence type="ECO:0000313" key="3">
    <source>
        <dbReference type="EMBL" id="MEL1252638.1"/>
    </source>
</evidence>
<dbReference type="InterPro" id="IPR001173">
    <property type="entry name" value="Glyco_trans_2-like"/>
</dbReference>
<evidence type="ECO:0000313" key="4">
    <source>
        <dbReference type="Proteomes" id="UP001485226"/>
    </source>
</evidence>
<protein>
    <submittedName>
        <fullName evidence="3">Glycosyltransferase family 2 protein</fullName>
        <ecNumber evidence="3">2.4.-.-</ecNumber>
    </submittedName>
</protein>
<comment type="caution">
    <text evidence="3">The sequence shown here is derived from an EMBL/GenBank/DDBJ whole genome shotgun (WGS) entry which is preliminary data.</text>
</comment>
<dbReference type="PANTHER" id="PTHR43179">
    <property type="entry name" value="RHAMNOSYLTRANSFERASE WBBL"/>
    <property type="match status" value="1"/>
</dbReference>
<feature type="domain" description="Glycosyltransferase 2-like" evidence="2">
    <location>
        <begin position="18"/>
        <end position="147"/>
    </location>
</feature>
<keyword evidence="1" id="KW-0812">Transmembrane</keyword>
<dbReference type="PANTHER" id="PTHR43179:SF10">
    <property type="entry name" value="GLYCOSYL TRANSFERASE"/>
    <property type="match status" value="1"/>
</dbReference>